<evidence type="ECO:0008006" key="4">
    <source>
        <dbReference type="Google" id="ProtNLM"/>
    </source>
</evidence>
<dbReference type="AlphaFoldDB" id="A0A2S7WTS3"/>
<organism evidence="2 3">
    <name type="scientific">Polaribacter porphyrae</name>
    <dbReference type="NCBI Taxonomy" id="1137780"/>
    <lineage>
        <taxon>Bacteria</taxon>
        <taxon>Pseudomonadati</taxon>
        <taxon>Bacteroidota</taxon>
        <taxon>Flavobacteriia</taxon>
        <taxon>Flavobacteriales</taxon>
        <taxon>Flavobacteriaceae</taxon>
    </lineage>
</organism>
<name>A0A2S7WTS3_9FLAO</name>
<gene>
    <name evidence="2" type="ORF">BTO18_02720</name>
</gene>
<dbReference type="RefSeq" id="WP_105017479.1">
    <property type="nucleotide sequence ID" value="NZ_MSCN01000001.1"/>
</dbReference>
<dbReference type="Proteomes" id="UP000238882">
    <property type="component" value="Unassembled WGS sequence"/>
</dbReference>
<evidence type="ECO:0000313" key="3">
    <source>
        <dbReference type="Proteomes" id="UP000238882"/>
    </source>
</evidence>
<protein>
    <recommendedName>
        <fullName evidence="4">Type 1 periplasmic binding fold superfamily protein</fullName>
    </recommendedName>
</protein>
<feature type="chain" id="PRO_5015393811" description="Type 1 periplasmic binding fold superfamily protein" evidence="1">
    <location>
        <begin position="22"/>
        <end position="191"/>
    </location>
</feature>
<dbReference type="EMBL" id="MSCN01000001">
    <property type="protein sequence ID" value="PQJ80876.1"/>
    <property type="molecule type" value="Genomic_DNA"/>
</dbReference>
<accession>A0A2S7WTS3</accession>
<evidence type="ECO:0000256" key="1">
    <source>
        <dbReference type="SAM" id="SignalP"/>
    </source>
</evidence>
<dbReference type="OrthoDB" id="713689at2"/>
<comment type="caution">
    <text evidence="2">The sequence shown here is derived from an EMBL/GenBank/DDBJ whole genome shotgun (WGS) entry which is preliminary data.</text>
</comment>
<keyword evidence="3" id="KW-1185">Reference proteome</keyword>
<sequence length="191" mass="20012">MKTTKLLAILFISALTFTACSDDHDHDDHDHDHDHEEPITKLEYVLTNSSNANDVVTFTFEDPDGEGGAPGTTMTSGPLTAGASYTGEVKLINLEENEDVGAEIAENDAETHEIIYITNIAGLTFTTTDVDANSNPLGFNTNVVASSAGGPGTLTISVIHEGKKPNDGTVADALSGGGTSDLEVSFTITVQ</sequence>
<keyword evidence="1" id="KW-0732">Signal</keyword>
<reference evidence="2 3" key="1">
    <citation type="submission" date="2016-12" db="EMBL/GenBank/DDBJ databases">
        <title>Trade-off between light-utilization and light-protection in marine flavobacteria.</title>
        <authorList>
            <person name="Kumagai Y."/>
            <person name="Yoshizawa S."/>
            <person name="Kogure K."/>
            <person name="Iwasaki W."/>
        </authorList>
    </citation>
    <scope>NUCLEOTIDE SEQUENCE [LARGE SCALE GENOMIC DNA]</scope>
    <source>
        <strain evidence="2 3">NBRC 108759</strain>
    </source>
</reference>
<evidence type="ECO:0000313" key="2">
    <source>
        <dbReference type="EMBL" id="PQJ80876.1"/>
    </source>
</evidence>
<proteinExistence type="predicted"/>
<feature type="signal peptide" evidence="1">
    <location>
        <begin position="1"/>
        <end position="21"/>
    </location>
</feature>
<dbReference type="PROSITE" id="PS51257">
    <property type="entry name" value="PROKAR_LIPOPROTEIN"/>
    <property type="match status" value="1"/>
</dbReference>